<dbReference type="EMBL" id="JANRMS010000130">
    <property type="protein sequence ID" value="KAJ3545982.1"/>
    <property type="molecule type" value="Genomic_DNA"/>
</dbReference>
<proteinExistence type="predicted"/>
<gene>
    <name evidence="1" type="ORF">NM208_g2234</name>
</gene>
<comment type="caution">
    <text evidence="1">The sequence shown here is derived from an EMBL/GenBank/DDBJ whole genome shotgun (WGS) entry which is preliminary data.</text>
</comment>
<evidence type="ECO:0000313" key="1">
    <source>
        <dbReference type="EMBL" id="KAJ3545982.1"/>
    </source>
</evidence>
<organism evidence="1 2">
    <name type="scientific">Fusarium decemcellulare</name>
    <dbReference type="NCBI Taxonomy" id="57161"/>
    <lineage>
        <taxon>Eukaryota</taxon>
        <taxon>Fungi</taxon>
        <taxon>Dikarya</taxon>
        <taxon>Ascomycota</taxon>
        <taxon>Pezizomycotina</taxon>
        <taxon>Sordariomycetes</taxon>
        <taxon>Hypocreomycetidae</taxon>
        <taxon>Hypocreales</taxon>
        <taxon>Nectriaceae</taxon>
        <taxon>Fusarium</taxon>
        <taxon>Fusarium decemcellulare species complex</taxon>
    </lineage>
</organism>
<name>A0ACC1STS8_9HYPO</name>
<sequence length="375" mass="44205">MGEVVAFIAAVPAFIQLTKYCGKFAGELYYYSEEREGAKFEIENYANQAKCSSSTIRTSHASLERYHLKHPESIVLQNLGTEGTLKATVEMSKNISTRLKSAIDNLKDQNDTHSATVRYIKWRLRKKGVLEILLQLDRVQSSMQLIINLLSIEASELKVTRMITASERKVNKSMDIKIKELEKHIREQKQVIKDQLKTISRMEEQARRLSSEESQEILKFDLEQLIIFDLEQLINFFLQMAITPRRPGGPGGPGGSGSPIPTNEMCRTSLKIRDRTRVTRGWARQRVYRVYGNLESPQDIEREEEERDKREQDRKEQKERERLEREKREREKREREEQERKEQKRKEEERQNLERQNLEREIQNLKNQKNTKTRP</sequence>
<protein>
    <submittedName>
        <fullName evidence="1">Uncharacterized protein</fullName>
    </submittedName>
</protein>
<accession>A0ACC1STS8</accession>
<keyword evidence="2" id="KW-1185">Reference proteome</keyword>
<dbReference type="Proteomes" id="UP001148629">
    <property type="component" value="Unassembled WGS sequence"/>
</dbReference>
<reference evidence="1" key="1">
    <citation type="submission" date="2022-08" db="EMBL/GenBank/DDBJ databases">
        <title>Genome Sequence of Fusarium decemcellulare.</title>
        <authorList>
            <person name="Buettner E."/>
        </authorList>
    </citation>
    <scope>NUCLEOTIDE SEQUENCE</scope>
    <source>
        <strain evidence="1">Babe19</strain>
    </source>
</reference>
<evidence type="ECO:0000313" key="2">
    <source>
        <dbReference type="Proteomes" id="UP001148629"/>
    </source>
</evidence>